<name>A0AAV8UAL7_9ROSI</name>
<dbReference type="AlphaFoldDB" id="A0AAV8UAL7"/>
<accession>A0AAV8UAL7</accession>
<keyword evidence="3" id="KW-1185">Reference proteome</keyword>
<gene>
    <name evidence="2" type="ORF">K2173_020143</name>
</gene>
<dbReference type="Proteomes" id="UP001159364">
    <property type="component" value="Linkage Group LG01"/>
</dbReference>
<feature type="compositionally biased region" description="Polar residues" evidence="1">
    <location>
        <begin position="199"/>
        <end position="211"/>
    </location>
</feature>
<reference evidence="2 3" key="1">
    <citation type="submission" date="2021-09" db="EMBL/GenBank/DDBJ databases">
        <title>Genomic insights and catalytic innovation underlie evolution of tropane alkaloids biosynthesis.</title>
        <authorList>
            <person name="Wang Y.-J."/>
            <person name="Tian T."/>
            <person name="Huang J.-P."/>
            <person name="Huang S.-X."/>
        </authorList>
    </citation>
    <scope>NUCLEOTIDE SEQUENCE [LARGE SCALE GENOMIC DNA]</scope>
    <source>
        <strain evidence="2">KIB-2018</strain>
        <tissue evidence="2">Leaf</tissue>
    </source>
</reference>
<dbReference type="PANTHER" id="PTHR36078">
    <property type="entry name" value="BNACNNG21220D PROTEIN"/>
    <property type="match status" value="1"/>
</dbReference>
<dbReference type="EMBL" id="JAIWQS010000001">
    <property type="protein sequence ID" value="KAJ8775139.1"/>
    <property type="molecule type" value="Genomic_DNA"/>
</dbReference>
<comment type="caution">
    <text evidence="2">The sequence shown here is derived from an EMBL/GenBank/DDBJ whole genome shotgun (WGS) entry which is preliminary data.</text>
</comment>
<protein>
    <submittedName>
        <fullName evidence="2">Uncharacterized protein</fullName>
    </submittedName>
</protein>
<evidence type="ECO:0000256" key="1">
    <source>
        <dbReference type="SAM" id="MobiDB-lite"/>
    </source>
</evidence>
<feature type="region of interest" description="Disordered" evidence="1">
    <location>
        <begin position="237"/>
        <end position="265"/>
    </location>
</feature>
<feature type="region of interest" description="Disordered" evidence="1">
    <location>
        <begin position="182"/>
        <end position="221"/>
    </location>
</feature>
<dbReference type="PANTHER" id="PTHR36078:SF2">
    <property type="entry name" value="OS09G0473966 PROTEIN"/>
    <property type="match status" value="1"/>
</dbReference>
<evidence type="ECO:0000313" key="2">
    <source>
        <dbReference type="EMBL" id="KAJ8775139.1"/>
    </source>
</evidence>
<sequence length="265" mass="29244">MSGIRDQDDLDLTEKFKAYEEQYARYLLSKYFSNKAMYGAKVFEEVKIDDEVIKASRFPCMESYADPLQTFLAKDIVSGSGTEPVQVFLDKGKAVADSDTELQPDHLVQDYLNKGKGKGVQGSSETNPVQVFLDKDKASGSGTVPDPVQPLELDFFKTLDLNSEPVGEKEEDGEPEACLKLDCSKIPDDDSDTDPVEINPQNNNQMDTDQSGIYPDDRAHEDVELGSYAETVEALLELSRGAPNPSGTPLDLSNKKAKSSDPKWD</sequence>
<evidence type="ECO:0000313" key="3">
    <source>
        <dbReference type="Proteomes" id="UP001159364"/>
    </source>
</evidence>
<organism evidence="2 3">
    <name type="scientific">Erythroxylum novogranatense</name>
    <dbReference type="NCBI Taxonomy" id="1862640"/>
    <lineage>
        <taxon>Eukaryota</taxon>
        <taxon>Viridiplantae</taxon>
        <taxon>Streptophyta</taxon>
        <taxon>Embryophyta</taxon>
        <taxon>Tracheophyta</taxon>
        <taxon>Spermatophyta</taxon>
        <taxon>Magnoliopsida</taxon>
        <taxon>eudicotyledons</taxon>
        <taxon>Gunneridae</taxon>
        <taxon>Pentapetalae</taxon>
        <taxon>rosids</taxon>
        <taxon>fabids</taxon>
        <taxon>Malpighiales</taxon>
        <taxon>Erythroxylaceae</taxon>
        <taxon>Erythroxylum</taxon>
    </lineage>
</organism>
<proteinExistence type="predicted"/>